<feature type="region of interest" description="Disordered" evidence="1">
    <location>
        <begin position="1"/>
        <end position="29"/>
    </location>
</feature>
<dbReference type="SUPFAM" id="SSF53474">
    <property type="entry name" value="alpha/beta-Hydrolases"/>
    <property type="match status" value="1"/>
</dbReference>
<dbReference type="Gene3D" id="3.40.50.1820">
    <property type="entry name" value="alpha/beta hydrolase"/>
    <property type="match status" value="1"/>
</dbReference>
<dbReference type="InterPro" id="IPR029058">
    <property type="entry name" value="AB_hydrolase_fold"/>
</dbReference>
<evidence type="ECO:0000256" key="1">
    <source>
        <dbReference type="SAM" id="MobiDB-lite"/>
    </source>
</evidence>
<accession>A0A427YB58</accession>
<protein>
    <recommendedName>
        <fullName evidence="4">AB hydrolase-1 domain-containing protein</fullName>
    </recommendedName>
</protein>
<dbReference type="Pfam" id="PF01674">
    <property type="entry name" value="Lipase_2"/>
    <property type="match status" value="1"/>
</dbReference>
<name>A0A427YB58_9TREE</name>
<evidence type="ECO:0000313" key="3">
    <source>
        <dbReference type="Proteomes" id="UP000279236"/>
    </source>
</evidence>
<sequence length="381" mass="40419">MPTWSRETAPGNADGAPRPRSRDLADHGEAEHAVDAMLGTCRKRLNTCRRSGETTVQLPPSDNLFSTTSSAPTSLASMLFSVTKAVALLSAILAVQAAPVDNEIAARGSTGINDFNCKPRPGKYPVIMLHGLGAPAGVNWFLHAPALALDGYCVYTPQYGSAGRIWFGFGSMRDSAAEISAYVDKVRAATGAAKVNLVGHSMGTTVSTYYMKFLGGNETVNQFVGFGANYKGTTLYGIDKLVHTIPGVSPAVRAICASCDEFLNPSQFITDLNAGGVSVPGPGYTTIVSKLDEFVLPYTSGTLNEPGVTNIVIQDQCIKNLAVDITGHLAQAADLNVLAFVKWGLNGKKGPLPRCIPWLIPGRRDDESVEEREATVAQIEA</sequence>
<feature type="compositionally biased region" description="Basic and acidic residues" evidence="1">
    <location>
        <begin position="20"/>
        <end position="29"/>
    </location>
</feature>
<dbReference type="PANTHER" id="PTHR32015:SF1">
    <property type="entry name" value="LIPASE"/>
    <property type="match status" value="1"/>
</dbReference>
<comment type="caution">
    <text evidence="2">The sequence shown here is derived from an EMBL/GenBank/DDBJ whole genome shotgun (WGS) entry which is preliminary data.</text>
</comment>
<dbReference type="GeneID" id="39585319"/>
<evidence type="ECO:0008006" key="4">
    <source>
        <dbReference type="Google" id="ProtNLM"/>
    </source>
</evidence>
<proteinExistence type="predicted"/>
<keyword evidence="3" id="KW-1185">Reference proteome</keyword>
<dbReference type="AlphaFoldDB" id="A0A427YB58"/>
<reference evidence="2 3" key="1">
    <citation type="submission" date="2018-11" db="EMBL/GenBank/DDBJ databases">
        <title>Genome sequence of Apiotrichum porosum DSM 27194.</title>
        <authorList>
            <person name="Aliyu H."/>
            <person name="Gorte O."/>
            <person name="Ochsenreither K."/>
        </authorList>
    </citation>
    <scope>NUCLEOTIDE SEQUENCE [LARGE SCALE GENOMIC DNA]</scope>
    <source>
        <strain evidence="2 3">DSM 27194</strain>
    </source>
</reference>
<gene>
    <name evidence="2" type="ORF">EHS24_000776</name>
</gene>
<dbReference type="GO" id="GO:0016298">
    <property type="term" value="F:lipase activity"/>
    <property type="evidence" value="ECO:0007669"/>
    <property type="project" value="TreeGrafter"/>
</dbReference>
<evidence type="ECO:0000313" key="2">
    <source>
        <dbReference type="EMBL" id="RSH88244.1"/>
    </source>
</evidence>
<organism evidence="2 3">
    <name type="scientific">Apiotrichum porosum</name>
    <dbReference type="NCBI Taxonomy" id="105984"/>
    <lineage>
        <taxon>Eukaryota</taxon>
        <taxon>Fungi</taxon>
        <taxon>Dikarya</taxon>
        <taxon>Basidiomycota</taxon>
        <taxon>Agaricomycotina</taxon>
        <taxon>Tremellomycetes</taxon>
        <taxon>Trichosporonales</taxon>
        <taxon>Trichosporonaceae</taxon>
        <taxon>Apiotrichum</taxon>
    </lineage>
</organism>
<dbReference type="PANTHER" id="PTHR32015">
    <property type="entry name" value="FASTING INDUCED LIPASE"/>
    <property type="match status" value="1"/>
</dbReference>
<dbReference type="Proteomes" id="UP000279236">
    <property type="component" value="Unassembled WGS sequence"/>
</dbReference>
<dbReference type="GO" id="GO:0016042">
    <property type="term" value="P:lipid catabolic process"/>
    <property type="evidence" value="ECO:0007669"/>
    <property type="project" value="InterPro"/>
</dbReference>
<dbReference type="OrthoDB" id="9974421at2759"/>
<dbReference type="RefSeq" id="XP_028480452.1">
    <property type="nucleotide sequence ID" value="XM_028616595.1"/>
</dbReference>
<dbReference type="STRING" id="105984.A0A427YB58"/>
<dbReference type="InterPro" id="IPR002918">
    <property type="entry name" value="Lipase_EstA/Esterase_EstB"/>
</dbReference>
<dbReference type="EMBL" id="RSCE01000001">
    <property type="protein sequence ID" value="RSH88244.1"/>
    <property type="molecule type" value="Genomic_DNA"/>
</dbReference>